<gene>
    <name evidence="2" type="ORF">CC78DRAFT_290379</name>
</gene>
<keyword evidence="1" id="KW-0732">Signal</keyword>
<feature type="signal peptide" evidence="1">
    <location>
        <begin position="1"/>
        <end position="17"/>
    </location>
</feature>
<name>A0A9P4MYW2_9PLEO</name>
<dbReference type="EMBL" id="ML986632">
    <property type="protein sequence ID" value="KAF2263010.1"/>
    <property type="molecule type" value="Genomic_DNA"/>
</dbReference>
<keyword evidence="3" id="KW-1185">Reference proteome</keyword>
<sequence length="79" mass="8797">MLPSILLLLRLEVTALARSRDEAWQTGNPICNTRPTMGNAMESPETTAWINILSPLIYPALYQISPSLHPMPALVRSRP</sequence>
<dbReference type="AlphaFoldDB" id="A0A9P4MYW2"/>
<evidence type="ECO:0000256" key="1">
    <source>
        <dbReference type="SAM" id="SignalP"/>
    </source>
</evidence>
<reference evidence="3" key="1">
    <citation type="journal article" date="2020" name="Stud. Mycol.">
        <title>101 Dothideomycetes genomes: A test case for predicting lifestyles and emergence of pathogens.</title>
        <authorList>
            <person name="Haridas S."/>
            <person name="Albert R."/>
            <person name="Binder M."/>
            <person name="Bloem J."/>
            <person name="LaButti K."/>
            <person name="Salamov A."/>
            <person name="Andreopoulos B."/>
            <person name="Baker S."/>
            <person name="Barry K."/>
            <person name="Bills G."/>
            <person name="Bluhm B."/>
            <person name="Cannon C."/>
            <person name="Castanera R."/>
            <person name="Culley D."/>
            <person name="Daum C."/>
            <person name="Ezra D."/>
            <person name="Gonzalez J."/>
            <person name="Henrissat B."/>
            <person name="Kuo A."/>
            <person name="Liang C."/>
            <person name="Lipzen A."/>
            <person name="Lutzoni F."/>
            <person name="Magnuson J."/>
            <person name="Mondo S."/>
            <person name="Nolan M."/>
            <person name="Ohm R."/>
            <person name="Pangilinan J."/>
            <person name="Park H.-J."/>
            <person name="Ramirez L."/>
            <person name="Alfaro M."/>
            <person name="Sun H."/>
            <person name="Tritt A."/>
            <person name="Yoshinaga Y."/>
            <person name="Zwiers L.-H."/>
            <person name="Turgeon B."/>
            <person name="Goodwin S."/>
            <person name="Spatafora J."/>
            <person name="Crous P."/>
            <person name="Grigoriev I."/>
        </authorList>
    </citation>
    <scope>NUCLEOTIDE SEQUENCE [LARGE SCALE GENOMIC DNA]</scope>
    <source>
        <strain evidence="3">CBS 304.66</strain>
    </source>
</reference>
<dbReference type="Proteomes" id="UP000800093">
    <property type="component" value="Unassembled WGS sequence"/>
</dbReference>
<organism evidence="2 3">
    <name type="scientific">Lojkania enalia</name>
    <dbReference type="NCBI Taxonomy" id="147567"/>
    <lineage>
        <taxon>Eukaryota</taxon>
        <taxon>Fungi</taxon>
        <taxon>Dikarya</taxon>
        <taxon>Ascomycota</taxon>
        <taxon>Pezizomycotina</taxon>
        <taxon>Dothideomycetes</taxon>
        <taxon>Pleosporomycetidae</taxon>
        <taxon>Pleosporales</taxon>
        <taxon>Pleosporales incertae sedis</taxon>
        <taxon>Lojkania</taxon>
    </lineage>
</organism>
<evidence type="ECO:0000313" key="2">
    <source>
        <dbReference type="EMBL" id="KAF2263010.1"/>
    </source>
</evidence>
<evidence type="ECO:0000313" key="3">
    <source>
        <dbReference type="Proteomes" id="UP000800093"/>
    </source>
</evidence>
<proteinExistence type="predicted"/>
<accession>A0A9P4MYW2</accession>
<protein>
    <recommendedName>
        <fullName evidence="4">Secreted protein</fullName>
    </recommendedName>
</protein>
<comment type="caution">
    <text evidence="2">The sequence shown here is derived from an EMBL/GenBank/DDBJ whole genome shotgun (WGS) entry which is preliminary data.</text>
</comment>
<evidence type="ECO:0008006" key="4">
    <source>
        <dbReference type="Google" id="ProtNLM"/>
    </source>
</evidence>
<feature type="chain" id="PRO_5040171885" description="Secreted protein" evidence="1">
    <location>
        <begin position="18"/>
        <end position="79"/>
    </location>
</feature>